<keyword evidence="4 8" id="KW-0689">Ribosomal protein</keyword>
<dbReference type="PROSITE" id="PS50881">
    <property type="entry name" value="S5_DSRBD"/>
    <property type="match status" value="1"/>
</dbReference>
<comment type="function">
    <text evidence="8">With S4 and S12 plays an important role in translational accuracy.</text>
</comment>
<dbReference type="Gene3D" id="3.30.230.10">
    <property type="match status" value="1"/>
</dbReference>
<name>A0A9D1W0H4_9FIRM</name>
<protein>
    <recommendedName>
        <fullName evidence="6 8">Small ribosomal subunit protein uS5</fullName>
    </recommendedName>
</protein>
<keyword evidence="2 8" id="KW-0699">rRNA-binding</keyword>
<evidence type="ECO:0000256" key="8">
    <source>
        <dbReference type="HAMAP-Rule" id="MF_01307"/>
    </source>
</evidence>
<evidence type="ECO:0000259" key="10">
    <source>
        <dbReference type="PROSITE" id="PS50881"/>
    </source>
</evidence>
<dbReference type="GO" id="GO:0042254">
    <property type="term" value="P:ribosome biogenesis"/>
    <property type="evidence" value="ECO:0007669"/>
    <property type="project" value="UniProtKB-ARBA"/>
</dbReference>
<dbReference type="Proteomes" id="UP000886847">
    <property type="component" value="Unassembled WGS sequence"/>
</dbReference>
<evidence type="ECO:0000256" key="7">
    <source>
        <dbReference type="ARBA" id="ARBA00062000"/>
    </source>
</evidence>
<accession>A0A9D1W0H4</accession>
<dbReference type="PROSITE" id="PS00585">
    <property type="entry name" value="RIBOSOMAL_S5"/>
    <property type="match status" value="1"/>
</dbReference>
<dbReference type="EMBL" id="DXEW01000017">
    <property type="protein sequence ID" value="HIX50268.1"/>
    <property type="molecule type" value="Genomic_DNA"/>
</dbReference>
<evidence type="ECO:0000256" key="3">
    <source>
        <dbReference type="ARBA" id="ARBA00022884"/>
    </source>
</evidence>
<keyword evidence="3 8" id="KW-0694">RNA-binding</keyword>
<gene>
    <name evidence="8 11" type="primary">rpsE</name>
    <name evidence="11" type="ORF">H9851_03190</name>
</gene>
<dbReference type="InterPro" id="IPR000851">
    <property type="entry name" value="Ribosomal_uS5"/>
</dbReference>
<evidence type="ECO:0000256" key="1">
    <source>
        <dbReference type="ARBA" id="ARBA00008945"/>
    </source>
</evidence>
<comment type="subunit">
    <text evidence="7 8">Part of the 30S ribosomal subunit. Contacts proteins S4 and S8.</text>
</comment>
<dbReference type="SUPFAM" id="SSF54211">
    <property type="entry name" value="Ribosomal protein S5 domain 2-like"/>
    <property type="match status" value="1"/>
</dbReference>
<evidence type="ECO:0000313" key="12">
    <source>
        <dbReference type="Proteomes" id="UP000886847"/>
    </source>
</evidence>
<dbReference type="AlphaFoldDB" id="A0A9D1W0H4"/>
<comment type="domain">
    <text evidence="8">The N-terminal domain interacts with the head of the 30S subunit; the C-terminal domain interacts with the body and contacts protein S4. The interaction surface between S4 and S5 is involved in control of translational fidelity.</text>
</comment>
<dbReference type="GO" id="GO:0005737">
    <property type="term" value="C:cytoplasm"/>
    <property type="evidence" value="ECO:0007669"/>
    <property type="project" value="UniProtKB-ARBA"/>
</dbReference>
<dbReference type="FunFam" id="3.30.230.10:FF:000002">
    <property type="entry name" value="30S ribosomal protein S5"/>
    <property type="match status" value="1"/>
</dbReference>
<keyword evidence="5 8" id="KW-0687">Ribonucleoprotein</keyword>
<evidence type="ECO:0000256" key="2">
    <source>
        <dbReference type="ARBA" id="ARBA00022730"/>
    </source>
</evidence>
<proteinExistence type="inferred from homology"/>
<reference evidence="11" key="1">
    <citation type="journal article" date="2021" name="PeerJ">
        <title>Extensive microbial diversity within the chicken gut microbiome revealed by metagenomics and culture.</title>
        <authorList>
            <person name="Gilroy R."/>
            <person name="Ravi A."/>
            <person name="Getino M."/>
            <person name="Pursley I."/>
            <person name="Horton D.L."/>
            <person name="Alikhan N.F."/>
            <person name="Baker D."/>
            <person name="Gharbi K."/>
            <person name="Hall N."/>
            <person name="Watson M."/>
            <person name="Adriaenssens E.M."/>
            <person name="Foster-Nyarko E."/>
            <person name="Jarju S."/>
            <person name="Secka A."/>
            <person name="Antonio M."/>
            <person name="Oren A."/>
            <person name="Chaudhuri R.R."/>
            <person name="La Ragione R."/>
            <person name="Hildebrand F."/>
            <person name="Pallen M.J."/>
        </authorList>
    </citation>
    <scope>NUCLEOTIDE SEQUENCE</scope>
    <source>
        <strain evidence="11">2189</strain>
    </source>
</reference>
<dbReference type="FunFam" id="3.30.160.20:FF:000001">
    <property type="entry name" value="30S ribosomal protein S5"/>
    <property type="match status" value="1"/>
</dbReference>
<evidence type="ECO:0000256" key="4">
    <source>
        <dbReference type="ARBA" id="ARBA00022980"/>
    </source>
</evidence>
<dbReference type="PANTHER" id="PTHR48277:SF1">
    <property type="entry name" value="MITOCHONDRIAL RIBOSOMAL PROTEIN S5"/>
    <property type="match status" value="1"/>
</dbReference>
<reference evidence="11" key="2">
    <citation type="submission" date="2021-04" db="EMBL/GenBank/DDBJ databases">
        <authorList>
            <person name="Gilroy R."/>
        </authorList>
    </citation>
    <scope>NUCLEOTIDE SEQUENCE</scope>
    <source>
        <strain evidence="11">2189</strain>
    </source>
</reference>
<dbReference type="PANTHER" id="PTHR48277">
    <property type="entry name" value="MITOCHONDRIAL RIBOSOMAL PROTEIN S5"/>
    <property type="match status" value="1"/>
</dbReference>
<dbReference type="InterPro" id="IPR018192">
    <property type="entry name" value="Ribosomal_uS5_N_CS"/>
</dbReference>
<dbReference type="InterPro" id="IPR020568">
    <property type="entry name" value="Ribosomal_Su5_D2-typ_SF"/>
</dbReference>
<dbReference type="Gene3D" id="3.30.160.20">
    <property type="match status" value="1"/>
</dbReference>
<evidence type="ECO:0000256" key="5">
    <source>
        <dbReference type="ARBA" id="ARBA00023274"/>
    </source>
</evidence>
<dbReference type="GO" id="GO:0006412">
    <property type="term" value="P:translation"/>
    <property type="evidence" value="ECO:0007669"/>
    <property type="project" value="UniProtKB-UniRule"/>
</dbReference>
<feature type="domain" description="S5 DRBM" evidence="10">
    <location>
        <begin position="18"/>
        <end position="81"/>
    </location>
</feature>
<dbReference type="Pfam" id="PF00333">
    <property type="entry name" value="Ribosomal_S5"/>
    <property type="match status" value="1"/>
</dbReference>
<dbReference type="SUPFAM" id="SSF54768">
    <property type="entry name" value="dsRNA-binding domain-like"/>
    <property type="match status" value="1"/>
</dbReference>
<dbReference type="InterPro" id="IPR013810">
    <property type="entry name" value="Ribosomal_uS5_N"/>
</dbReference>
<dbReference type="GO" id="GO:0015935">
    <property type="term" value="C:small ribosomal subunit"/>
    <property type="evidence" value="ECO:0007669"/>
    <property type="project" value="InterPro"/>
</dbReference>
<comment type="caution">
    <text evidence="11">The sequence shown here is derived from an EMBL/GenBank/DDBJ whole genome shotgun (WGS) entry which is preliminary data.</text>
</comment>
<dbReference type="GO" id="GO:0019843">
    <property type="term" value="F:rRNA binding"/>
    <property type="evidence" value="ECO:0007669"/>
    <property type="project" value="UniProtKB-UniRule"/>
</dbReference>
<evidence type="ECO:0000256" key="9">
    <source>
        <dbReference type="RuleBase" id="RU003823"/>
    </source>
</evidence>
<sequence>MAREDRRPARRQEENDGFIKKLIQVNRVTKVVKGGRNMRFAALVVVGDGKGRVGVGSGKANEVPEAIEKATAQAKKNLIVVPMVEATIPHEVHGKFGRGYVYMMPAEEGTGVIAGGPVRAVMEAVGIKDIRTKSHGTSNPVNCVKAAIAGLAQLRTAEQVAALRGKTVEEIIG</sequence>
<dbReference type="GO" id="GO:0003735">
    <property type="term" value="F:structural constituent of ribosome"/>
    <property type="evidence" value="ECO:0007669"/>
    <property type="project" value="UniProtKB-UniRule"/>
</dbReference>
<dbReference type="InterPro" id="IPR005324">
    <property type="entry name" value="Ribosomal_uS5_C"/>
</dbReference>
<dbReference type="HAMAP" id="MF_01307_B">
    <property type="entry name" value="Ribosomal_uS5_B"/>
    <property type="match status" value="1"/>
</dbReference>
<organism evidence="11 12">
    <name type="scientific">Candidatus Borkfalkia faecavium</name>
    <dbReference type="NCBI Taxonomy" id="2838508"/>
    <lineage>
        <taxon>Bacteria</taxon>
        <taxon>Bacillati</taxon>
        <taxon>Bacillota</taxon>
        <taxon>Clostridia</taxon>
        <taxon>Christensenellales</taxon>
        <taxon>Christensenellaceae</taxon>
        <taxon>Candidatus Borkfalkia</taxon>
    </lineage>
</organism>
<dbReference type="InterPro" id="IPR005712">
    <property type="entry name" value="Ribosomal_uS5_bac-type"/>
</dbReference>
<dbReference type="InterPro" id="IPR014721">
    <property type="entry name" value="Ribsml_uS5_D2-typ_fold_subgr"/>
</dbReference>
<comment type="function">
    <text evidence="8">Located at the back of the 30S subunit body where it stabilizes the conformation of the head with respect to the body.</text>
</comment>
<evidence type="ECO:0000313" key="11">
    <source>
        <dbReference type="EMBL" id="HIX50268.1"/>
    </source>
</evidence>
<dbReference type="Pfam" id="PF03719">
    <property type="entry name" value="Ribosomal_S5_C"/>
    <property type="match status" value="1"/>
</dbReference>
<evidence type="ECO:0000256" key="6">
    <source>
        <dbReference type="ARBA" id="ARBA00035255"/>
    </source>
</evidence>
<comment type="similarity">
    <text evidence="1 8 9">Belongs to the universal ribosomal protein uS5 family.</text>
</comment>
<dbReference type="NCBIfam" id="TIGR01021">
    <property type="entry name" value="rpsE_bact"/>
    <property type="match status" value="1"/>
</dbReference>